<feature type="domain" description="SCP" evidence="2">
    <location>
        <begin position="102"/>
        <end position="202"/>
    </location>
</feature>
<evidence type="ECO:0000259" key="2">
    <source>
        <dbReference type="Pfam" id="PF00188"/>
    </source>
</evidence>
<sequence>MAAVLAAAPLAGAQVPPDGGLAPPPRMDSAEAATTTAAASTSPNAGSAACTVTIDPASRTSVSNAYFGVFLPQSLAAIGWTGTITPCAAGTTTAAYLAATIERVNFYRALAGLPGTVALMDATAVQGAQEAALMFAANGQISHSPPDGWLCHTAAGAGAAGASNIALGLAGPDAMVAYMDDYGSGNGMVGHRRWILYPPQAQMASGSIDGSASWPSNALRVIGGFGNRPATPGGVAWPPAGYVPWQLLPGLSNRWSFSWPGANFAQATVTMTRDGQALGSVGYEPLANDIGYADNTLVWLPQGMNYGQPARDTVYRVTINGASGNGIPASLSYQVVVFHPDGPPETLFGNGFDG</sequence>
<name>A0A167GNN0_9GAMM</name>
<evidence type="ECO:0000256" key="1">
    <source>
        <dbReference type="SAM" id="MobiDB-lite"/>
    </source>
</evidence>
<dbReference type="Pfam" id="PF00188">
    <property type="entry name" value="CAP"/>
    <property type="match status" value="1"/>
</dbReference>
<dbReference type="EMBL" id="CP015249">
    <property type="protein sequence ID" value="ANB16856.1"/>
    <property type="molecule type" value="Genomic_DNA"/>
</dbReference>
<accession>A0A167GNN0</accession>
<dbReference type="InterPro" id="IPR035940">
    <property type="entry name" value="CAP_sf"/>
</dbReference>
<proteinExistence type="predicted"/>
<evidence type="ECO:0000313" key="4">
    <source>
        <dbReference type="Proteomes" id="UP000076830"/>
    </source>
</evidence>
<feature type="compositionally biased region" description="Low complexity" evidence="1">
    <location>
        <begin position="30"/>
        <end position="46"/>
    </location>
</feature>
<dbReference type="KEGG" id="dko:I596_820"/>
<reference evidence="3 4" key="1">
    <citation type="submission" date="2016-04" db="EMBL/GenBank/DDBJ databases">
        <title>Complete genome sequence of Dokdonella koreensis DS-123T.</title>
        <authorList>
            <person name="Kim J.F."/>
            <person name="Lee H."/>
            <person name="Kwak M.-J."/>
        </authorList>
    </citation>
    <scope>NUCLEOTIDE SEQUENCE [LARGE SCALE GENOMIC DNA]</scope>
    <source>
        <strain evidence="3 4">DS-123</strain>
    </source>
</reference>
<dbReference type="Gene3D" id="3.40.33.10">
    <property type="entry name" value="CAP"/>
    <property type="match status" value="1"/>
</dbReference>
<dbReference type="InterPro" id="IPR014044">
    <property type="entry name" value="CAP_dom"/>
</dbReference>
<dbReference type="STRING" id="1300342.I596_820"/>
<dbReference type="AlphaFoldDB" id="A0A167GNN0"/>
<feature type="region of interest" description="Disordered" evidence="1">
    <location>
        <begin position="15"/>
        <end position="46"/>
    </location>
</feature>
<evidence type="ECO:0000313" key="3">
    <source>
        <dbReference type="EMBL" id="ANB16856.1"/>
    </source>
</evidence>
<gene>
    <name evidence="3" type="ORF">I596_820</name>
</gene>
<keyword evidence="4" id="KW-1185">Reference proteome</keyword>
<organism evidence="3 4">
    <name type="scientific">Dokdonella koreensis DS-123</name>
    <dbReference type="NCBI Taxonomy" id="1300342"/>
    <lineage>
        <taxon>Bacteria</taxon>
        <taxon>Pseudomonadati</taxon>
        <taxon>Pseudomonadota</taxon>
        <taxon>Gammaproteobacteria</taxon>
        <taxon>Lysobacterales</taxon>
        <taxon>Rhodanobacteraceae</taxon>
        <taxon>Dokdonella</taxon>
    </lineage>
</organism>
<protein>
    <submittedName>
        <fullName evidence="3">SCP-like extracellular</fullName>
    </submittedName>
</protein>
<dbReference type="Proteomes" id="UP000076830">
    <property type="component" value="Chromosome"/>
</dbReference>